<dbReference type="PANTHER" id="PTHR37957">
    <property type="entry name" value="BLR7070 PROTEIN"/>
    <property type="match status" value="1"/>
</dbReference>
<accession>A0ABS1DJT3</accession>
<reference evidence="1 2" key="1">
    <citation type="journal article" date="2020" name="Microorganisms">
        <title>Osmotic Adaptation and Compatible Solute Biosynthesis of Phototrophic Bacteria as Revealed from Genome Analyses.</title>
        <authorList>
            <person name="Imhoff J.F."/>
            <person name="Rahn T."/>
            <person name="Kunzel S."/>
            <person name="Keller A."/>
            <person name="Neulinger S.C."/>
        </authorList>
    </citation>
    <scope>NUCLEOTIDE SEQUENCE [LARGE SCALE GENOMIC DNA]</scope>
    <source>
        <strain evidence="1 2">DSM 9895</strain>
    </source>
</reference>
<protein>
    <submittedName>
        <fullName evidence="1">Uncharacterized protein</fullName>
    </submittedName>
</protein>
<evidence type="ECO:0000313" key="2">
    <source>
        <dbReference type="Proteomes" id="UP001296873"/>
    </source>
</evidence>
<sequence length="118" mass="13727">MSVIRELLFWPNTKFRLKRVYTISFAGVEDGGYVEKLGYIDRMDIRDPHDKAVPGAQCDRFTLPLVTIKDVHMVDDRHIIVGNDNNYGVSMGRQLGEQDHNEFILLEIHELLQHEMED</sequence>
<dbReference type="Proteomes" id="UP001296873">
    <property type="component" value="Unassembled WGS sequence"/>
</dbReference>
<proteinExistence type="predicted"/>
<keyword evidence="2" id="KW-1185">Reference proteome</keyword>
<name>A0ABS1DJT3_9PROT</name>
<dbReference type="RefSeq" id="WP_200343178.1">
    <property type="nucleotide sequence ID" value="NZ_NRRL01000112.1"/>
</dbReference>
<gene>
    <name evidence="1" type="ORF">CKO28_22195</name>
</gene>
<comment type="caution">
    <text evidence="1">The sequence shown here is derived from an EMBL/GenBank/DDBJ whole genome shotgun (WGS) entry which is preliminary data.</text>
</comment>
<dbReference type="PANTHER" id="PTHR37957:SF1">
    <property type="entry name" value="PHYTASE-LIKE DOMAIN-CONTAINING PROTEIN"/>
    <property type="match status" value="1"/>
</dbReference>
<evidence type="ECO:0000313" key="1">
    <source>
        <dbReference type="EMBL" id="MBK1670734.1"/>
    </source>
</evidence>
<organism evidence="1 2">
    <name type="scientific">Rhodovibrio sodomensis</name>
    <dbReference type="NCBI Taxonomy" id="1088"/>
    <lineage>
        <taxon>Bacteria</taxon>
        <taxon>Pseudomonadati</taxon>
        <taxon>Pseudomonadota</taxon>
        <taxon>Alphaproteobacteria</taxon>
        <taxon>Rhodospirillales</taxon>
        <taxon>Rhodovibrionaceae</taxon>
        <taxon>Rhodovibrio</taxon>
    </lineage>
</organism>
<dbReference type="EMBL" id="NRRL01000112">
    <property type="protein sequence ID" value="MBK1670734.1"/>
    <property type="molecule type" value="Genomic_DNA"/>
</dbReference>